<dbReference type="AlphaFoldDB" id="A0A1M5K141"/>
<name>A0A1M5K141_9EURY</name>
<keyword evidence="4" id="KW-1185">Reference proteome</keyword>
<reference evidence="3 4" key="1">
    <citation type="submission" date="2016-11" db="EMBL/GenBank/DDBJ databases">
        <authorList>
            <person name="Jaros S."/>
            <person name="Januszkiewicz K."/>
            <person name="Wedrychowicz H."/>
        </authorList>
    </citation>
    <scope>NUCLEOTIDE SEQUENCE [LARGE SCALE GENOMIC DNA]</scope>
    <source>
        <strain evidence="3 4">DSM 9297</strain>
    </source>
</reference>
<dbReference type="Pfam" id="PF23451">
    <property type="entry name" value="Zn_ribbon_PaaD"/>
    <property type="match status" value="1"/>
</dbReference>
<feature type="domain" description="PaaD zinc beta ribbon" evidence="2">
    <location>
        <begin position="19"/>
        <end position="63"/>
    </location>
</feature>
<evidence type="ECO:0000313" key="4">
    <source>
        <dbReference type="Proteomes" id="UP000184357"/>
    </source>
</evidence>
<dbReference type="InterPro" id="IPR056572">
    <property type="entry name" value="Zn_ribbon_PaaD"/>
</dbReference>
<proteinExistence type="predicted"/>
<protein>
    <recommendedName>
        <fullName evidence="2">PaaD zinc beta ribbon domain-containing protein</fullName>
    </recommendedName>
</protein>
<evidence type="ECO:0000256" key="1">
    <source>
        <dbReference type="SAM" id="MobiDB-lite"/>
    </source>
</evidence>
<feature type="region of interest" description="Disordered" evidence="1">
    <location>
        <begin position="1"/>
        <end position="43"/>
    </location>
</feature>
<dbReference type="STRING" id="43928.SAMN05443636_0341"/>
<feature type="compositionally biased region" description="Acidic residues" evidence="1">
    <location>
        <begin position="17"/>
        <end position="26"/>
    </location>
</feature>
<dbReference type="EMBL" id="FQWV01000001">
    <property type="protein sequence ID" value="SHG46524.1"/>
    <property type="molecule type" value="Genomic_DNA"/>
</dbReference>
<organism evidence="3 4">
    <name type="scientific">Halobaculum gomorrense</name>
    <dbReference type="NCBI Taxonomy" id="43928"/>
    <lineage>
        <taxon>Archaea</taxon>
        <taxon>Methanobacteriati</taxon>
        <taxon>Methanobacteriota</taxon>
        <taxon>Stenosarchaea group</taxon>
        <taxon>Halobacteria</taxon>
        <taxon>Halobacteriales</taxon>
        <taxon>Haloferacaceae</taxon>
        <taxon>Halobaculum</taxon>
    </lineage>
</organism>
<accession>A0A1M5K141</accession>
<dbReference type="Proteomes" id="UP000184357">
    <property type="component" value="Unassembled WGS sequence"/>
</dbReference>
<sequence length="64" mass="6892">MTVRWNAPDPSVAAGGDGDDADDDPAECPYCGSTDTEREHPKGPGLCRSMHFCTECGEPFERFG</sequence>
<evidence type="ECO:0000313" key="3">
    <source>
        <dbReference type="EMBL" id="SHG46524.1"/>
    </source>
</evidence>
<evidence type="ECO:0000259" key="2">
    <source>
        <dbReference type="Pfam" id="PF23451"/>
    </source>
</evidence>
<gene>
    <name evidence="3" type="ORF">SAMN05443636_0341</name>
</gene>